<evidence type="ECO:0000313" key="2">
    <source>
        <dbReference type="Proteomes" id="UP000245466"/>
    </source>
</evidence>
<protein>
    <submittedName>
        <fullName evidence="1">Uncharacterized protein DUF4238</fullName>
    </submittedName>
</protein>
<dbReference type="InterPro" id="IPR025332">
    <property type="entry name" value="DUF4238"/>
</dbReference>
<dbReference type="Proteomes" id="UP000245466">
    <property type="component" value="Unassembled WGS sequence"/>
</dbReference>
<dbReference type="RefSeq" id="WP_116544359.1">
    <property type="nucleotide sequence ID" value="NZ_QEKI01000011.1"/>
</dbReference>
<dbReference type="AlphaFoldDB" id="A0A2U1AST0"/>
<reference evidence="1 2" key="1">
    <citation type="submission" date="2018-04" db="EMBL/GenBank/DDBJ databases">
        <title>Genomic Encyclopedia of Type Strains, Phase IV (KMG-IV): sequencing the most valuable type-strain genomes for metagenomic binning, comparative biology and taxonomic classification.</title>
        <authorList>
            <person name="Goeker M."/>
        </authorList>
    </citation>
    <scope>NUCLEOTIDE SEQUENCE [LARGE SCALE GENOMIC DNA]</scope>
    <source>
        <strain evidence="1 2">DSM 100231</strain>
    </source>
</reference>
<sequence length="333" mass="38570">MSNNEVKRQHYVPRTYLKHFSHERSGEYFIKAVQKEICQPDKMLELNVTNVCLQKDLYTLPGNTAEERMLLERFYSDNFETHYNQIYKILINPDKKVLTDSERELIISTVVTMLYRTTKWINLHNELTDRALESIFLLCQQTGKDFYIFENEKISIKGKTLEQLKKENKSESRPAQVLTQLKVALRLIKLRTERDGIFVSKLVDGKSEFITSDNPVIFSNSKKGHVAPFDPENTLKLPLDSQHLLMLMPYAEEDTKHNIVRRNSSGIMCFTEKLTSNYQQFCNSERFILGSENALLGYLATKEVSEKPLSAEEASGINSHESYLKKLKDLGLI</sequence>
<name>A0A2U1AST0_9BACT</name>
<accession>A0A2U1AST0</accession>
<proteinExistence type="predicted"/>
<dbReference type="OrthoDB" id="669645at2"/>
<keyword evidence="2" id="KW-1185">Reference proteome</keyword>
<comment type="caution">
    <text evidence="1">The sequence shown here is derived from an EMBL/GenBank/DDBJ whole genome shotgun (WGS) entry which is preliminary data.</text>
</comment>
<dbReference type="EMBL" id="QEKI01000011">
    <property type="protein sequence ID" value="PVY39489.1"/>
    <property type="molecule type" value="Genomic_DNA"/>
</dbReference>
<dbReference type="Pfam" id="PF14022">
    <property type="entry name" value="DUF4238"/>
    <property type="match status" value="1"/>
</dbReference>
<evidence type="ECO:0000313" key="1">
    <source>
        <dbReference type="EMBL" id="PVY39489.1"/>
    </source>
</evidence>
<organism evidence="1 2">
    <name type="scientific">Pontibacter virosus</name>
    <dbReference type="NCBI Taxonomy" id="1765052"/>
    <lineage>
        <taxon>Bacteria</taxon>
        <taxon>Pseudomonadati</taxon>
        <taxon>Bacteroidota</taxon>
        <taxon>Cytophagia</taxon>
        <taxon>Cytophagales</taxon>
        <taxon>Hymenobacteraceae</taxon>
        <taxon>Pontibacter</taxon>
    </lineage>
</organism>
<gene>
    <name evidence="1" type="ORF">C8E01_11196</name>
</gene>